<evidence type="ECO:0000313" key="2">
    <source>
        <dbReference type="EMBL" id="GMH03507.1"/>
    </source>
</evidence>
<dbReference type="AlphaFoldDB" id="A0AAD3XGC2"/>
<proteinExistence type="predicted"/>
<gene>
    <name evidence="2" type="ORF">Nepgr_005346</name>
</gene>
<feature type="region of interest" description="Disordered" evidence="1">
    <location>
        <begin position="1"/>
        <end position="36"/>
    </location>
</feature>
<feature type="compositionally biased region" description="Polar residues" evidence="1">
    <location>
        <begin position="1"/>
        <end position="12"/>
    </location>
</feature>
<dbReference type="Proteomes" id="UP001279734">
    <property type="component" value="Unassembled WGS sequence"/>
</dbReference>
<reference evidence="2" key="1">
    <citation type="submission" date="2023-05" db="EMBL/GenBank/DDBJ databases">
        <title>Nepenthes gracilis genome sequencing.</title>
        <authorList>
            <person name="Fukushima K."/>
        </authorList>
    </citation>
    <scope>NUCLEOTIDE SEQUENCE</scope>
    <source>
        <strain evidence="2">SING2019-196</strain>
    </source>
</reference>
<feature type="compositionally biased region" description="Polar residues" evidence="1">
    <location>
        <begin position="22"/>
        <end position="36"/>
    </location>
</feature>
<comment type="caution">
    <text evidence="2">The sequence shown here is derived from an EMBL/GenBank/DDBJ whole genome shotgun (WGS) entry which is preliminary data.</text>
</comment>
<evidence type="ECO:0000313" key="3">
    <source>
        <dbReference type="Proteomes" id="UP001279734"/>
    </source>
</evidence>
<evidence type="ECO:0000256" key="1">
    <source>
        <dbReference type="SAM" id="MobiDB-lite"/>
    </source>
</evidence>
<dbReference type="EMBL" id="BSYO01000004">
    <property type="protein sequence ID" value="GMH03507.1"/>
    <property type="molecule type" value="Genomic_DNA"/>
</dbReference>
<name>A0AAD3XGC2_NEPGR</name>
<protein>
    <submittedName>
        <fullName evidence="2">Uncharacterized protein</fullName>
    </submittedName>
</protein>
<organism evidence="2 3">
    <name type="scientific">Nepenthes gracilis</name>
    <name type="common">Slender pitcher plant</name>
    <dbReference type="NCBI Taxonomy" id="150966"/>
    <lineage>
        <taxon>Eukaryota</taxon>
        <taxon>Viridiplantae</taxon>
        <taxon>Streptophyta</taxon>
        <taxon>Embryophyta</taxon>
        <taxon>Tracheophyta</taxon>
        <taxon>Spermatophyta</taxon>
        <taxon>Magnoliopsida</taxon>
        <taxon>eudicotyledons</taxon>
        <taxon>Gunneridae</taxon>
        <taxon>Pentapetalae</taxon>
        <taxon>Caryophyllales</taxon>
        <taxon>Nepenthaceae</taxon>
        <taxon>Nepenthes</taxon>
    </lineage>
</organism>
<accession>A0AAD3XGC2</accession>
<sequence>MSMTVRRSSTPYPHTKKCRSCIPSSPANDSPPQGSQICSLQMNPSAIMGSQAMDSMDSNLPEGEFPSLQAARKVSFKWKLKHHGNGRPAIQKNTSKSTAAKQAVVNLNPDVVSVTFAEPEASIAIEKVPMDSISISPEEKVDILVNSTSASGMSGRSKDYSLDSMLNLSPQEGARTAPGNISSCDVGPISLPLKADADPPTDPDTVGSVADSLDADGLPLVDSVVQSSDVTPFKALDQAPFLKRVRFAPEILSAEASSSAPHRKLLAPCSDIYHPIKFRGPNLGNLASEDVPVDDDPNLGANIEYHDLLIPPSDGVTQEMEPASVIDPDLTPSPVPRISKKYSLFASNFEEPFSSSSVASTERAKKKTQKVLASSNICCEGLNSDAIGCHLDSTGFIPVELLHVQDGYLGAKESGAEVLPGNRLCVSRSFTKSGTRPLQQPQENHQSSKRDQQHMLEWSVVAVPNPAARSGLSMEHVDDPKGITWSSVVTKNSLGVCLGFKVCSGGAEADAETSTDAAHCVAVNVPIILLRAAVAEGSVLDVFDSVNSFAILQDHEDLDVQELQCGPLVELSCNAPVFDSGTTSDSKAAILVNLEPDDDVHPVPLLMMLMKIGSLAVTLMMILL</sequence>
<keyword evidence="3" id="KW-1185">Reference proteome</keyword>